<feature type="region of interest" description="Disordered" evidence="1">
    <location>
        <begin position="85"/>
        <end position="108"/>
    </location>
</feature>
<evidence type="ECO:0000313" key="2">
    <source>
        <dbReference type="EMBL" id="CAA9565279.1"/>
    </source>
</evidence>
<dbReference type="EMBL" id="CADCWF010000197">
    <property type="protein sequence ID" value="CAA9565279.1"/>
    <property type="molecule type" value="Genomic_DNA"/>
</dbReference>
<reference evidence="2" key="1">
    <citation type="submission" date="2020-02" db="EMBL/GenBank/DDBJ databases">
        <authorList>
            <person name="Meier V. D."/>
        </authorList>
    </citation>
    <scope>NUCLEOTIDE SEQUENCE</scope>
    <source>
        <strain evidence="2">AVDCRST_MAG59</strain>
    </source>
</reference>
<evidence type="ECO:0000256" key="1">
    <source>
        <dbReference type="SAM" id="MobiDB-lite"/>
    </source>
</evidence>
<dbReference type="AlphaFoldDB" id="A0A6J4V1D5"/>
<proteinExistence type="predicted"/>
<organism evidence="2">
    <name type="scientific">uncultured Thermomicrobiales bacterium</name>
    <dbReference type="NCBI Taxonomy" id="1645740"/>
    <lineage>
        <taxon>Bacteria</taxon>
        <taxon>Pseudomonadati</taxon>
        <taxon>Thermomicrobiota</taxon>
        <taxon>Thermomicrobia</taxon>
        <taxon>Thermomicrobiales</taxon>
        <taxon>environmental samples</taxon>
    </lineage>
</organism>
<sequence length="108" mass="11304">MRRLLAPVAGGLLLAASTPGLGPTIAVGGDVWDTALPGTLLPRRYLPVAQTPGTNPPDRDECRKLAAAAQVRELDDGERDRLGLCLATRRDGPGPASEADPLGRERQG</sequence>
<accession>A0A6J4V1D5</accession>
<protein>
    <submittedName>
        <fullName evidence="2">Uncharacterized protein</fullName>
    </submittedName>
</protein>
<name>A0A6J4V1D5_9BACT</name>
<gene>
    <name evidence="2" type="ORF">AVDCRST_MAG59-2952</name>
</gene>